<dbReference type="Proteomes" id="UP000594638">
    <property type="component" value="Unassembled WGS sequence"/>
</dbReference>
<dbReference type="Pfam" id="PF05703">
    <property type="entry name" value="Auxin_canalis"/>
    <property type="match status" value="1"/>
</dbReference>
<feature type="non-terminal residue" evidence="3">
    <location>
        <position position="94"/>
    </location>
</feature>
<sequence>MEFVSKSPSLLPNSSFNIKAGNMSTAEEQQHSANLTFSSATSQLLLQRIMSQLELSPLTSGRLSHSSGTLNGCLTEENDSPPISPTEDFEDIVK</sequence>
<reference evidence="3 4" key="1">
    <citation type="submission" date="2019-12" db="EMBL/GenBank/DDBJ databases">
        <authorList>
            <person name="Alioto T."/>
            <person name="Alioto T."/>
            <person name="Gomez Garrido J."/>
        </authorList>
    </citation>
    <scope>NUCLEOTIDE SEQUENCE [LARGE SCALE GENOMIC DNA]</scope>
</reference>
<dbReference type="Gramene" id="OE9A106077T1">
    <property type="protein sequence ID" value="OE9A106077C1"/>
    <property type="gene ID" value="OE9A106077"/>
</dbReference>
<evidence type="ECO:0000313" key="4">
    <source>
        <dbReference type="Proteomes" id="UP000594638"/>
    </source>
</evidence>
<evidence type="ECO:0000256" key="1">
    <source>
        <dbReference type="SAM" id="MobiDB-lite"/>
    </source>
</evidence>
<dbReference type="AlphaFoldDB" id="A0A8S0SAA0"/>
<dbReference type="EMBL" id="CACTIH010003973">
    <property type="protein sequence ID" value="CAA2988150.1"/>
    <property type="molecule type" value="Genomic_DNA"/>
</dbReference>
<dbReference type="OrthoDB" id="1918928at2759"/>
<proteinExistence type="predicted"/>
<evidence type="ECO:0000259" key="2">
    <source>
        <dbReference type="Pfam" id="PF05703"/>
    </source>
</evidence>
<feature type="domain" description="VAN3-binding protein-like auxin canalisation" evidence="2">
    <location>
        <begin position="1"/>
        <end position="92"/>
    </location>
</feature>
<keyword evidence="4" id="KW-1185">Reference proteome</keyword>
<dbReference type="InterPro" id="IPR008546">
    <property type="entry name" value="VAN3-bd-like_auxin_canal"/>
</dbReference>
<evidence type="ECO:0000313" key="3">
    <source>
        <dbReference type="EMBL" id="CAA2988150.1"/>
    </source>
</evidence>
<name>A0A8S0SAA0_OLEEU</name>
<comment type="caution">
    <text evidence="3">The sequence shown here is derived from an EMBL/GenBank/DDBJ whole genome shotgun (WGS) entry which is preliminary data.</text>
</comment>
<protein>
    <submittedName>
        <fullName evidence="3">VAN3-binding -like</fullName>
    </submittedName>
</protein>
<gene>
    <name evidence="3" type="ORF">OLEA9_A106077</name>
</gene>
<accession>A0A8S0SAA0</accession>
<feature type="compositionally biased region" description="Polar residues" evidence="1">
    <location>
        <begin position="58"/>
        <end position="72"/>
    </location>
</feature>
<feature type="region of interest" description="Disordered" evidence="1">
    <location>
        <begin position="58"/>
        <end position="94"/>
    </location>
</feature>
<organism evidence="3 4">
    <name type="scientific">Olea europaea subsp. europaea</name>
    <dbReference type="NCBI Taxonomy" id="158383"/>
    <lineage>
        <taxon>Eukaryota</taxon>
        <taxon>Viridiplantae</taxon>
        <taxon>Streptophyta</taxon>
        <taxon>Embryophyta</taxon>
        <taxon>Tracheophyta</taxon>
        <taxon>Spermatophyta</taxon>
        <taxon>Magnoliopsida</taxon>
        <taxon>eudicotyledons</taxon>
        <taxon>Gunneridae</taxon>
        <taxon>Pentapetalae</taxon>
        <taxon>asterids</taxon>
        <taxon>lamiids</taxon>
        <taxon>Lamiales</taxon>
        <taxon>Oleaceae</taxon>
        <taxon>Oleeae</taxon>
        <taxon>Olea</taxon>
    </lineage>
</organism>